<dbReference type="Proteomes" id="UP001221142">
    <property type="component" value="Unassembled WGS sequence"/>
</dbReference>
<feature type="transmembrane region" description="Helical" evidence="2">
    <location>
        <begin position="746"/>
        <end position="771"/>
    </location>
</feature>
<evidence type="ECO:0000256" key="2">
    <source>
        <dbReference type="SAM" id="Phobius"/>
    </source>
</evidence>
<feature type="compositionally biased region" description="Low complexity" evidence="1">
    <location>
        <begin position="171"/>
        <end position="182"/>
    </location>
</feature>
<feature type="transmembrane region" description="Helical" evidence="2">
    <location>
        <begin position="702"/>
        <end position="726"/>
    </location>
</feature>
<evidence type="ECO:0000313" key="3">
    <source>
        <dbReference type="EMBL" id="KAJ7635393.1"/>
    </source>
</evidence>
<proteinExistence type="predicted"/>
<feature type="transmembrane region" description="Helical" evidence="2">
    <location>
        <begin position="574"/>
        <end position="599"/>
    </location>
</feature>
<feature type="region of interest" description="Disordered" evidence="1">
    <location>
        <begin position="195"/>
        <end position="221"/>
    </location>
</feature>
<feature type="compositionally biased region" description="Basic residues" evidence="1">
    <location>
        <begin position="1"/>
        <end position="13"/>
    </location>
</feature>
<feature type="compositionally biased region" description="Polar residues" evidence="1">
    <location>
        <begin position="260"/>
        <end position="271"/>
    </location>
</feature>
<feature type="region of interest" description="Disordered" evidence="1">
    <location>
        <begin position="417"/>
        <end position="447"/>
    </location>
</feature>
<gene>
    <name evidence="3" type="ORF">FB45DRAFT_865912</name>
</gene>
<feature type="region of interest" description="Disordered" evidence="1">
    <location>
        <begin position="1"/>
        <end position="24"/>
    </location>
</feature>
<keyword evidence="2" id="KW-0472">Membrane</keyword>
<protein>
    <recommendedName>
        <fullName evidence="5">Transmembrane protein</fullName>
    </recommendedName>
</protein>
<feature type="compositionally biased region" description="Low complexity" evidence="1">
    <location>
        <begin position="202"/>
        <end position="214"/>
    </location>
</feature>
<feature type="compositionally biased region" description="Low complexity" evidence="1">
    <location>
        <begin position="272"/>
        <end position="295"/>
    </location>
</feature>
<feature type="region of interest" description="Disordered" evidence="1">
    <location>
        <begin position="166"/>
        <end position="185"/>
    </location>
</feature>
<dbReference type="EMBL" id="JARKIF010000007">
    <property type="protein sequence ID" value="KAJ7635393.1"/>
    <property type="molecule type" value="Genomic_DNA"/>
</dbReference>
<comment type="caution">
    <text evidence="3">The sequence shown here is derived from an EMBL/GenBank/DDBJ whole genome shotgun (WGS) entry which is preliminary data.</text>
</comment>
<reference evidence="3" key="1">
    <citation type="submission" date="2023-03" db="EMBL/GenBank/DDBJ databases">
        <title>Massive genome expansion in bonnet fungi (Mycena s.s.) driven by repeated elements and novel gene families across ecological guilds.</title>
        <authorList>
            <consortium name="Lawrence Berkeley National Laboratory"/>
            <person name="Harder C.B."/>
            <person name="Miyauchi S."/>
            <person name="Viragh M."/>
            <person name="Kuo A."/>
            <person name="Thoen E."/>
            <person name="Andreopoulos B."/>
            <person name="Lu D."/>
            <person name="Skrede I."/>
            <person name="Drula E."/>
            <person name="Henrissat B."/>
            <person name="Morin E."/>
            <person name="Kohler A."/>
            <person name="Barry K."/>
            <person name="LaButti K."/>
            <person name="Morin E."/>
            <person name="Salamov A."/>
            <person name="Lipzen A."/>
            <person name="Mereny Z."/>
            <person name="Hegedus B."/>
            <person name="Baldrian P."/>
            <person name="Stursova M."/>
            <person name="Weitz H."/>
            <person name="Taylor A."/>
            <person name="Grigoriev I.V."/>
            <person name="Nagy L.G."/>
            <person name="Martin F."/>
            <person name="Kauserud H."/>
        </authorList>
    </citation>
    <scope>NUCLEOTIDE SEQUENCE</scope>
    <source>
        <strain evidence="3">9284</strain>
    </source>
</reference>
<keyword evidence="4" id="KW-1185">Reference proteome</keyword>
<feature type="transmembrane region" description="Helical" evidence="2">
    <location>
        <begin position="636"/>
        <end position="656"/>
    </location>
</feature>
<keyword evidence="2" id="KW-0812">Transmembrane</keyword>
<accession>A0AAD7FRT5</accession>
<keyword evidence="2" id="KW-1133">Transmembrane helix</keyword>
<evidence type="ECO:0000313" key="4">
    <source>
        <dbReference type="Proteomes" id="UP001221142"/>
    </source>
</evidence>
<dbReference type="AlphaFoldDB" id="A0AAD7FRT5"/>
<feature type="region of interest" description="Disordered" evidence="1">
    <location>
        <begin position="260"/>
        <end position="295"/>
    </location>
</feature>
<feature type="compositionally biased region" description="Basic and acidic residues" evidence="1">
    <location>
        <begin position="417"/>
        <end position="444"/>
    </location>
</feature>
<evidence type="ECO:0000256" key="1">
    <source>
        <dbReference type="SAM" id="MobiDB-lite"/>
    </source>
</evidence>
<organism evidence="3 4">
    <name type="scientific">Roridomyces roridus</name>
    <dbReference type="NCBI Taxonomy" id="1738132"/>
    <lineage>
        <taxon>Eukaryota</taxon>
        <taxon>Fungi</taxon>
        <taxon>Dikarya</taxon>
        <taxon>Basidiomycota</taxon>
        <taxon>Agaricomycotina</taxon>
        <taxon>Agaricomycetes</taxon>
        <taxon>Agaricomycetidae</taxon>
        <taxon>Agaricales</taxon>
        <taxon>Marasmiineae</taxon>
        <taxon>Mycenaceae</taxon>
        <taxon>Roridomyces</taxon>
    </lineage>
</organism>
<name>A0AAD7FRT5_9AGAR</name>
<sequence>MSHRQRHAPHRLHPPLSASPTPPSRPAICHGFAGVTGCTAPPLSLGFCITHEEQSVWLHPNAADISKNARRSHGERGLCSGLTKKHALCNNKTRGGKFLYCHLHGGQAVSRGVGLPVAADSRQRATIRARALEFAEVSGYTSSSRSSVGGSLFSSFSSAYGSPTPTGSFASTSSGTNTPSSSRLPLGHVYAATSVPSPLAHPTPSTHSTFSPSTDTATVSNPSTFGSLYRSRMAPIYASSAYANTHTLTSSGTATFSATDLSPLSNHNTRPSTTTSFTFTASLDGTTTSPTPIPSTRSAPVCHGFAGRHGCTASPRSSGFCSSHTAQGVWLHPRTAAISRAERKSHAEARLCSGVKADDTLCNIRVGVAFGYCHHHYGQAVDEGVASEPEGFRLETFQRTAIRERAAELRELKEEVRAERAQRAERDSRLAAQRQREYEQELHRRSTQPVATYRPVAMSSYSSAFGSGATHLHLSRDVEQTRRPNRLPKPFLLPFLHHRLDAGRRFSADMPALPKANHSRADLRSKSADGDQLSSNAIGLKLRVGCQTIPLFRDKEEEFLAAMSNPFGSVYGKVVLGMTISGLALSVGILVACAYLAFFSSARTHLDRVNFRLLVYALVSQYEILVSSHPSRANPFILLFSGSIFFCVALNLMLVLDNSIWHPLFFGTGGLPQIGNPNFRHPSNFMLSFFLSQWNGRMMEKYYIIGSLVLSGACVASACAAGRLGLDTKNHVCWYNNENEAEMLRWVIGTQVVWLLLLSVAELGVFIIILLHLLPFIVFYGFGVPDAEQHAADNRDVERYHFAHCSALSLYPLEEQEEAVPVSKTACSMKLMFSTYEEWSTGSPWFIYFSHAELFYLTHNPRPTGLVIYAARPLVYSIIAATDPSFIRALQARHTTASGSLSAAQRTTQVPPSVCLTTFVDLTSESTHGGESNHLGIGIGIQTQLENSFNQTESTLGVSLMAEKADDVGDEIHGVGVAKPVAALSSAAQWDIARHI</sequence>
<evidence type="ECO:0008006" key="5">
    <source>
        <dbReference type="Google" id="ProtNLM"/>
    </source>
</evidence>